<dbReference type="Proteomes" id="UP001172159">
    <property type="component" value="Unassembled WGS sequence"/>
</dbReference>
<dbReference type="SUPFAM" id="SSF50978">
    <property type="entry name" value="WD40 repeat-like"/>
    <property type="match status" value="1"/>
</dbReference>
<evidence type="ECO:0000259" key="4">
    <source>
        <dbReference type="Pfam" id="PF10433"/>
    </source>
</evidence>
<comment type="subcellular location">
    <subcellularLocation>
        <location evidence="1">Nucleus</location>
    </subcellularLocation>
</comment>
<dbReference type="InterPro" id="IPR018846">
    <property type="entry name" value="Beta-prop_RSE1/DDB1/CPSF1_1st"/>
</dbReference>
<name>A0AA40ESX4_9PEZI</name>
<evidence type="ECO:0000313" key="7">
    <source>
        <dbReference type="Proteomes" id="UP001172159"/>
    </source>
</evidence>
<dbReference type="Pfam" id="PF23726">
    <property type="entry name" value="Beta-prop_RSE1_2nd"/>
    <property type="match status" value="1"/>
</dbReference>
<evidence type="ECO:0000313" key="6">
    <source>
        <dbReference type="EMBL" id="KAK0744925.1"/>
    </source>
</evidence>
<feature type="domain" description="RSE1/DDB1/CPSF1 C-terminal" evidence="3">
    <location>
        <begin position="803"/>
        <end position="1135"/>
    </location>
</feature>
<feature type="domain" description="RSE1/DDB1/CPSF1 second beta-propeller" evidence="5">
    <location>
        <begin position="467"/>
        <end position="757"/>
    </location>
</feature>
<sequence>MAYIAPIHRPSSVHHALLANIYSEEEESLVLSRTNRIEIWRPSPDGLLSQALTTTINGTIAVLKKLRPKDAETDLLFVGTDRFEYFTLVWNPETSQLETTNATRDPNEHFMRNSQSLDRAIVDPSGRFIAMHLWEGVLTVARLGARRTNAATLEWLGQIRLSELFIKASTFLHNETGHPTVAFLYQSNANSQDSRLATYRLTSDDRHTVASEFNAQKHRIIDVEIPDAGANMLIPVRKGEEEVKRHNVRNTESAKPHLGGFIVVGETRLLYIDDVTKATVESKLDKASIFVKWAEYNVRNYFVADDYGSLHLLTIDTEGVVVTGMTLSKIGVTSRASELVYLGNEMLFVASHYGDSQLFQLVDLNREEKSDKPFLTLVQTISNIGPIMDFAVMDMGNRGGEDSQLGNEYSSGQARIVCGSGVYKDGSLRSVRSGVGLEDLGMLLEDLGQHVRGVYSFRGAVGEGKMDTLVVSFLTETRVFRFDTDGGVEEVGEFMGFSLDCQTLLAMNLLGGMILQVTTKRAVLADSESGVTTATWTPQDQGAITNASANKEWLLLSVEGTGLVSIRITGNQLQAVKEQDIGQQDQVACIHVAPQLQGIGVVGFWTSGTVSIIDLKTLEPIHGESLRQSQDDASIPREVVLVQVLSPKVSGPTLFIAMEDGHVVTFNISAAHEFSGKKQVILGTRQARLHLLPQDNDTIYSILATTEHPSLIYGEESRIVYSAVTAEEATFICPFNTEAFPDSIIVATDTQIKISKIDRTRRTHLRELPLGEMVRRIAYSSKEKVFGLGCIKRSLVDGDEIVQSSFRLVDEVIFQPVGKTFQFERIGYLEMVEAVIRAELPDSYGNPAERFIVGTSFLPDPDYAIRSGDRRGRILVFGIDDNRDPYLIHSHPTKGACRCLDVLDGDKIVAGLAKTVAIAQYEETSTTTATLTRLASYKPSTYPIQITVQGNIVGVADVMKSMTLVEYVPAGKGKSSDKAKLVEIARHWQSVSGTALCYVDGNDWLQADDRGNLMVLRSNPDGITLEDRRIMNVTAEINLGEMVNRVRTVRVETSKTAMVIPRAFLGTVDGGIYMFGTIAPEAQDLLLRFQEKLGRAVQTAGEIEFNTYRAFRNAEREGGEPVRFLDGELLERFLDQDEATQRKICDGLGPSLEQMRNIVEELRRMH</sequence>
<organism evidence="6 7">
    <name type="scientific">Apiosordaria backusii</name>
    <dbReference type="NCBI Taxonomy" id="314023"/>
    <lineage>
        <taxon>Eukaryota</taxon>
        <taxon>Fungi</taxon>
        <taxon>Dikarya</taxon>
        <taxon>Ascomycota</taxon>
        <taxon>Pezizomycotina</taxon>
        <taxon>Sordariomycetes</taxon>
        <taxon>Sordariomycetidae</taxon>
        <taxon>Sordariales</taxon>
        <taxon>Lasiosphaeriaceae</taxon>
        <taxon>Apiosordaria</taxon>
    </lineage>
</organism>
<dbReference type="InterPro" id="IPR015943">
    <property type="entry name" value="WD40/YVTN_repeat-like_dom_sf"/>
</dbReference>
<dbReference type="InterPro" id="IPR050358">
    <property type="entry name" value="RSE1/DDB1/CFT1"/>
</dbReference>
<evidence type="ECO:0000256" key="1">
    <source>
        <dbReference type="ARBA" id="ARBA00004123"/>
    </source>
</evidence>
<dbReference type="Gene3D" id="2.130.10.10">
    <property type="entry name" value="YVTN repeat-like/Quinoprotein amine dehydrogenase"/>
    <property type="match status" value="3"/>
</dbReference>
<dbReference type="PANTHER" id="PTHR10644">
    <property type="entry name" value="DNA REPAIR/RNA PROCESSING CPSF FAMILY"/>
    <property type="match status" value="1"/>
</dbReference>
<protein>
    <submittedName>
        <fullName evidence="6">Mono-functional DNA-alkylating methyl methanesulfonate N-term-domain-containing protein</fullName>
    </submittedName>
</protein>
<dbReference type="InterPro" id="IPR004871">
    <property type="entry name" value="RSE1/DDB1/CPSF1_C"/>
</dbReference>
<dbReference type="GO" id="GO:0005634">
    <property type="term" value="C:nucleus"/>
    <property type="evidence" value="ECO:0007669"/>
    <property type="project" value="UniProtKB-SubCell"/>
</dbReference>
<reference evidence="6" key="1">
    <citation type="submission" date="2023-06" db="EMBL/GenBank/DDBJ databases">
        <title>Genome-scale phylogeny and comparative genomics of the fungal order Sordariales.</title>
        <authorList>
            <consortium name="Lawrence Berkeley National Laboratory"/>
            <person name="Hensen N."/>
            <person name="Bonometti L."/>
            <person name="Westerberg I."/>
            <person name="Brannstrom I.O."/>
            <person name="Guillou S."/>
            <person name="Cros-Aarteil S."/>
            <person name="Calhoun S."/>
            <person name="Haridas S."/>
            <person name="Kuo A."/>
            <person name="Mondo S."/>
            <person name="Pangilinan J."/>
            <person name="Riley R."/>
            <person name="Labutti K."/>
            <person name="Andreopoulos B."/>
            <person name="Lipzen A."/>
            <person name="Chen C."/>
            <person name="Yanf M."/>
            <person name="Daum C."/>
            <person name="Ng V."/>
            <person name="Clum A."/>
            <person name="Steindorff A."/>
            <person name="Ohm R."/>
            <person name="Martin F."/>
            <person name="Silar P."/>
            <person name="Natvig D."/>
            <person name="Lalanne C."/>
            <person name="Gautier V."/>
            <person name="Ament-Velasquez S.L."/>
            <person name="Kruys A."/>
            <person name="Hutchinson M.I."/>
            <person name="Powell A.J."/>
            <person name="Barry K."/>
            <person name="Miller A.N."/>
            <person name="Grigoriev I.V."/>
            <person name="Debuchy R."/>
            <person name="Gladieux P."/>
            <person name="Thoren M.H."/>
            <person name="Johannesson H."/>
        </authorList>
    </citation>
    <scope>NUCLEOTIDE SEQUENCE</scope>
    <source>
        <strain evidence="6">CBS 540.89</strain>
    </source>
</reference>
<proteinExistence type="predicted"/>
<comment type="caution">
    <text evidence="6">The sequence shown here is derived from an EMBL/GenBank/DDBJ whole genome shotgun (WGS) entry which is preliminary data.</text>
</comment>
<evidence type="ECO:0000259" key="3">
    <source>
        <dbReference type="Pfam" id="PF03178"/>
    </source>
</evidence>
<dbReference type="EMBL" id="JAUKTV010000002">
    <property type="protein sequence ID" value="KAK0744925.1"/>
    <property type="molecule type" value="Genomic_DNA"/>
</dbReference>
<keyword evidence="7" id="KW-1185">Reference proteome</keyword>
<dbReference type="Pfam" id="PF10433">
    <property type="entry name" value="Beta-prop_RSE1_1st"/>
    <property type="match status" value="1"/>
</dbReference>
<dbReference type="GO" id="GO:0003676">
    <property type="term" value="F:nucleic acid binding"/>
    <property type="evidence" value="ECO:0007669"/>
    <property type="project" value="InterPro"/>
</dbReference>
<keyword evidence="2" id="KW-0539">Nucleus</keyword>
<accession>A0AA40ESX4</accession>
<dbReference type="Pfam" id="PF03178">
    <property type="entry name" value="CPSF_A"/>
    <property type="match status" value="1"/>
</dbReference>
<evidence type="ECO:0000259" key="5">
    <source>
        <dbReference type="Pfam" id="PF23726"/>
    </source>
</evidence>
<dbReference type="Gene3D" id="1.10.150.910">
    <property type="match status" value="1"/>
</dbReference>
<dbReference type="InterPro" id="IPR036322">
    <property type="entry name" value="WD40_repeat_dom_sf"/>
</dbReference>
<dbReference type="AlphaFoldDB" id="A0AA40ESX4"/>
<gene>
    <name evidence="6" type="ORF">B0T21DRAFT_358668</name>
</gene>
<feature type="domain" description="RSE1/DDB1/CPSF1 first beta-propeller" evidence="4">
    <location>
        <begin position="12"/>
        <end position="382"/>
    </location>
</feature>
<dbReference type="InterPro" id="IPR058543">
    <property type="entry name" value="Beta-prop_RSE1/DDB1/CPSF1_2nd"/>
</dbReference>
<evidence type="ECO:0000256" key="2">
    <source>
        <dbReference type="ARBA" id="ARBA00023242"/>
    </source>
</evidence>